<dbReference type="GO" id="GO:0010890">
    <property type="term" value="P:positive regulation of triglyceride storage"/>
    <property type="evidence" value="ECO:0007669"/>
    <property type="project" value="TreeGrafter"/>
</dbReference>
<dbReference type="PANTHER" id="PTHR14024">
    <property type="entry name" value="PERILIPIN"/>
    <property type="match status" value="1"/>
</dbReference>
<dbReference type="AlphaFoldDB" id="A0A1D1VBK7"/>
<dbReference type="GO" id="GO:0005829">
    <property type="term" value="C:cytosol"/>
    <property type="evidence" value="ECO:0007669"/>
    <property type="project" value="TreeGrafter"/>
</dbReference>
<accession>A0A1D1VBK7</accession>
<evidence type="ECO:0008006" key="7">
    <source>
        <dbReference type="Google" id="ProtNLM"/>
    </source>
</evidence>
<evidence type="ECO:0000313" key="5">
    <source>
        <dbReference type="EMBL" id="GAU97452.1"/>
    </source>
</evidence>
<evidence type="ECO:0000256" key="2">
    <source>
        <dbReference type="ARBA" id="ARBA00006311"/>
    </source>
</evidence>
<evidence type="ECO:0000256" key="3">
    <source>
        <dbReference type="ARBA" id="ARBA00022677"/>
    </source>
</evidence>
<comment type="caution">
    <text evidence="5">The sequence shown here is derived from an EMBL/GenBank/DDBJ whole genome shotgun (WGS) entry which is preliminary data.</text>
</comment>
<dbReference type="EMBL" id="BDGG01000004">
    <property type="protein sequence ID" value="GAU97452.1"/>
    <property type="molecule type" value="Genomic_DNA"/>
</dbReference>
<dbReference type="OrthoDB" id="376826at2759"/>
<keyword evidence="3" id="KW-0551">Lipid droplet</keyword>
<evidence type="ECO:0000256" key="1">
    <source>
        <dbReference type="ARBA" id="ARBA00004502"/>
    </source>
</evidence>
<organism evidence="5 6">
    <name type="scientific">Ramazzottius varieornatus</name>
    <name type="common">Water bear</name>
    <name type="synonym">Tardigrade</name>
    <dbReference type="NCBI Taxonomy" id="947166"/>
    <lineage>
        <taxon>Eukaryota</taxon>
        <taxon>Metazoa</taxon>
        <taxon>Ecdysozoa</taxon>
        <taxon>Tardigrada</taxon>
        <taxon>Eutardigrada</taxon>
        <taxon>Parachela</taxon>
        <taxon>Hypsibioidea</taxon>
        <taxon>Ramazzottiidae</taxon>
        <taxon>Ramazzottius</taxon>
    </lineage>
</organism>
<gene>
    <name evidence="5" type="primary">RvY_08741-1</name>
    <name evidence="5" type="synonym">RvY_08741.1</name>
    <name evidence="5" type="ORF">RvY_08741</name>
</gene>
<dbReference type="Pfam" id="PF03036">
    <property type="entry name" value="Perilipin"/>
    <property type="match status" value="1"/>
</dbReference>
<protein>
    <recommendedName>
        <fullName evidence="7">Perilipin</fullName>
    </recommendedName>
</protein>
<dbReference type="STRING" id="947166.A0A1D1VBK7"/>
<dbReference type="GO" id="GO:0019915">
    <property type="term" value="P:lipid storage"/>
    <property type="evidence" value="ECO:0007669"/>
    <property type="project" value="TreeGrafter"/>
</dbReference>
<keyword evidence="6" id="KW-1185">Reference proteome</keyword>
<dbReference type="PANTHER" id="PTHR14024:SF49">
    <property type="entry name" value="LIPID STORAGE DROPLETS SURFACE-BINDING PROTEIN 1"/>
    <property type="match status" value="1"/>
</dbReference>
<feature type="region of interest" description="Disordered" evidence="4">
    <location>
        <begin position="1"/>
        <end position="27"/>
    </location>
</feature>
<comment type="subcellular location">
    <subcellularLocation>
        <location evidence="1">Lipid droplet</location>
    </subcellularLocation>
</comment>
<dbReference type="InterPro" id="IPR004279">
    <property type="entry name" value="Perilipin"/>
</dbReference>
<reference evidence="5 6" key="1">
    <citation type="journal article" date="2016" name="Nat. Commun.">
        <title>Extremotolerant tardigrade genome and improved radiotolerance of human cultured cells by tardigrade-unique protein.</title>
        <authorList>
            <person name="Hashimoto T."/>
            <person name="Horikawa D.D."/>
            <person name="Saito Y."/>
            <person name="Kuwahara H."/>
            <person name="Kozuka-Hata H."/>
            <person name="Shin-I T."/>
            <person name="Minakuchi Y."/>
            <person name="Ohishi K."/>
            <person name="Motoyama A."/>
            <person name="Aizu T."/>
            <person name="Enomoto A."/>
            <person name="Kondo K."/>
            <person name="Tanaka S."/>
            <person name="Hara Y."/>
            <person name="Koshikawa S."/>
            <person name="Sagara H."/>
            <person name="Miura T."/>
            <person name="Yokobori S."/>
            <person name="Miyagawa K."/>
            <person name="Suzuki Y."/>
            <person name="Kubo T."/>
            <person name="Oyama M."/>
            <person name="Kohara Y."/>
            <person name="Fujiyama A."/>
            <person name="Arakawa K."/>
            <person name="Katayama T."/>
            <person name="Toyoda A."/>
            <person name="Kunieda T."/>
        </authorList>
    </citation>
    <scope>NUCLEOTIDE SEQUENCE [LARGE SCALE GENOMIC DNA]</scope>
    <source>
        <strain evidence="5 6">YOKOZUNA-1</strain>
    </source>
</reference>
<evidence type="ECO:0000256" key="4">
    <source>
        <dbReference type="SAM" id="MobiDB-lite"/>
    </source>
</evidence>
<proteinExistence type="inferred from homology"/>
<evidence type="ECO:0000313" key="6">
    <source>
        <dbReference type="Proteomes" id="UP000186922"/>
    </source>
</evidence>
<dbReference type="GO" id="GO:0005811">
    <property type="term" value="C:lipid droplet"/>
    <property type="evidence" value="ECO:0007669"/>
    <property type="project" value="UniProtKB-SubCell"/>
</dbReference>
<sequence length="396" mass="44124">MPTRSDDTLPSFMQVPDTPIASSPTSSEEFRETFMERVKFNPLVRYAFSRVQEAYEHTKDRHSVLRGVLERGEKTVAYSIKSANDVYTKTGLATRLQKPLITIQSVADTSACFVLDKVEEKLPIITKTPYEIKLMWRDKVEAKVDQLNGLKESTSRLLDDCKQTASQTLEETKKMGADKVQQVLETPYGQRLNHTLEQGLSVADDVLDRVLPEVPLRPTTGYLHTNGNGFLNGHLSGSSSHVSSNGHFQKSTYTEYETSYTATAPLEPENSLQHATQLVQKMVRRVVTRVKNGPLAKVQQMARRNVEMVSGTVEWSRQLVAAVTSAAYWTVADVTASTVTMAYTALMAVLPATLGEKVTIYLDATFEYLLRQKRGGAAAATTTTTTSRAYSFKKYQ</sequence>
<comment type="similarity">
    <text evidence="2">Belongs to the perilipin family.</text>
</comment>
<name>A0A1D1VBK7_RAMVA</name>
<dbReference type="Proteomes" id="UP000186922">
    <property type="component" value="Unassembled WGS sequence"/>
</dbReference>